<evidence type="ECO:0000256" key="1">
    <source>
        <dbReference type="SAM" id="MobiDB-lite"/>
    </source>
</evidence>
<accession>A0A512PB38</accession>
<proteinExistence type="predicted"/>
<reference evidence="2 3" key="1">
    <citation type="submission" date="2019-07" db="EMBL/GenBank/DDBJ databases">
        <title>Whole genome shotgun sequence of Cellulomonas soli NBRC 109434.</title>
        <authorList>
            <person name="Hosoyama A."/>
            <person name="Uohara A."/>
            <person name="Ohji S."/>
            <person name="Ichikawa N."/>
        </authorList>
    </citation>
    <scope>NUCLEOTIDE SEQUENCE [LARGE SCALE GENOMIC DNA]</scope>
    <source>
        <strain evidence="2 3">NBRC 109434</strain>
    </source>
</reference>
<dbReference type="Pfam" id="PF18928">
    <property type="entry name" value="DUF5677"/>
    <property type="match status" value="1"/>
</dbReference>
<comment type="caution">
    <text evidence="2">The sequence shown here is derived from an EMBL/GenBank/DDBJ whole genome shotgun (WGS) entry which is preliminary data.</text>
</comment>
<dbReference type="EMBL" id="BKAL01000003">
    <property type="protein sequence ID" value="GEP68424.1"/>
    <property type="molecule type" value="Genomic_DNA"/>
</dbReference>
<sequence length="277" mass="30426">MADPDESASPDAQRCYELIDVLEAAWTAGRDVVKVTAGVDQVFAPVLFAHVAHAVQLASSVAHLHRAGKGVAMMPTVRQVIECSIRAVWLEQYRGNVRAVVRDGYRQRKNMIDSAVAATWFDPSDDIVQSAGRILEGDDDKATSGRSFERICAELVGGERQYALYRLASALTHPGTDLVELYIDASETANSGIAFLTVPDFASADAWLGIAAQHALVAVYAWDRAELGRPYRTLLRPWAEEFGVNRTQPGMTGLGFQAANRAETRRRRARKAKQRGR</sequence>
<gene>
    <name evidence="2" type="ORF">CSO01_11390</name>
</gene>
<feature type="compositionally biased region" description="Basic residues" evidence="1">
    <location>
        <begin position="264"/>
        <end position="277"/>
    </location>
</feature>
<dbReference type="Proteomes" id="UP000321798">
    <property type="component" value="Unassembled WGS sequence"/>
</dbReference>
<keyword evidence="3" id="KW-1185">Reference proteome</keyword>
<protein>
    <submittedName>
        <fullName evidence="2">Uncharacterized protein</fullName>
    </submittedName>
</protein>
<dbReference type="AlphaFoldDB" id="A0A512PB38"/>
<dbReference type="RefSeq" id="WP_146952176.1">
    <property type="nucleotide sequence ID" value="NZ_BAABBJ010000009.1"/>
</dbReference>
<evidence type="ECO:0000313" key="2">
    <source>
        <dbReference type="EMBL" id="GEP68424.1"/>
    </source>
</evidence>
<dbReference type="InterPro" id="IPR043733">
    <property type="entry name" value="DUF5677"/>
</dbReference>
<evidence type="ECO:0000313" key="3">
    <source>
        <dbReference type="Proteomes" id="UP000321798"/>
    </source>
</evidence>
<organism evidence="2 3">
    <name type="scientific">Cellulomonas soli</name>
    <dbReference type="NCBI Taxonomy" id="931535"/>
    <lineage>
        <taxon>Bacteria</taxon>
        <taxon>Bacillati</taxon>
        <taxon>Actinomycetota</taxon>
        <taxon>Actinomycetes</taxon>
        <taxon>Micrococcales</taxon>
        <taxon>Cellulomonadaceae</taxon>
        <taxon>Cellulomonas</taxon>
    </lineage>
</organism>
<feature type="region of interest" description="Disordered" evidence="1">
    <location>
        <begin position="250"/>
        <end position="277"/>
    </location>
</feature>
<name>A0A512PB38_9CELL</name>
<dbReference type="OrthoDB" id="5146346at2"/>